<dbReference type="AlphaFoldDB" id="A0A7X2S6Q1"/>
<dbReference type="GO" id="GO:0008836">
    <property type="term" value="F:diaminopimelate decarboxylase activity"/>
    <property type="evidence" value="ECO:0007669"/>
    <property type="project" value="TreeGrafter"/>
</dbReference>
<sequence length="392" mass="44358">MPNTERLIKEMMKMKTSPFCAYLYDVKGMEEHARNLAASLPEKVNLYYAMKANPDPVLLQTLNKHVDGFEAASLGELDKLSAYPDHRKVISGPAKTDDFLKAAIGREIRMIHAESIWEAERIDHIARMMGKKVGIALRINLEKAIGKARLTMAGKPTQFGISESELPAAMEVIKQLPFIEVSGFHFHSVSNNLDAEAHLSFAAQCVERAKHWELLYHLQIDYVNFGGGIGIDYEQTDAPFNWELFAEKLPSITDTAPDRWELVFELGRYLAGPFGFYAAEVMDVKENHGQAFAAVRGGTHHLRLPAAWKMSHPFEIVEIEEWPYPLRRPELKGKEIWITGELCTPNDVLVRGMPCSRIRVGDIVLFHQAGAYAWTISHHDFLSHGKPEMIYM</sequence>
<protein>
    <submittedName>
        <fullName evidence="5">Siderophore biosynthesis PLP-dependent protein</fullName>
    </submittedName>
</protein>
<evidence type="ECO:0000313" key="5">
    <source>
        <dbReference type="EMBL" id="MTH54663.1"/>
    </source>
</evidence>
<proteinExistence type="predicted"/>
<dbReference type="PRINTS" id="PR01182">
    <property type="entry name" value="ORNDCRBXLASE"/>
</dbReference>
<feature type="active site" description="Proton donor" evidence="3">
    <location>
        <position position="343"/>
    </location>
</feature>
<dbReference type="Proteomes" id="UP000434639">
    <property type="component" value="Unassembled WGS sequence"/>
</dbReference>
<gene>
    <name evidence="5" type="ORF">GKZ89_14765</name>
</gene>
<dbReference type="Pfam" id="PF02784">
    <property type="entry name" value="Orn_Arg_deC_N"/>
    <property type="match status" value="1"/>
</dbReference>
<evidence type="ECO:0000256" key="2">
    <source>
        <dbReference type="ARBA" id="ARBA00022898"/>
    </source>
</evidence>
<dbReference type="RefSeq" id="WP_155113167.1">
    <property type="nucleotide sequence ID" value="NZ_WMIB01000016.1"/>
</dbReference>
<name>A0A7X2S6Q1_9BACI</name>
<dbReference type="SUPFAM" id="SSF51419">
    <property type="entry name" value="PLP-binding barrel"/>
    <property type="match status" value="1"/>
</dbReference>
<dbReference type="OrthoDB" id="9802241at2"/>
<dbReference type="Gene3D" id="2.40.37.10">
    <property type="entry name" value="Lyase, Ornithine Decarboxylase, Chain A, domain 1"/>
    <property type="match status" value="1"/>
</dbReference>
<feature type="domain" description="Orn/DAP/Arg decarboxylase 2 N-terminal" evidence="4">
    <location>
        <begin position="29"/>
        <end position="271"/>
    </location>
</feature>
<evidence type="ECO:0000256" key="1">
    <source>
        <dbReference type="ARBA" id="ARBA00001933"/>
    </source>
</evidence>
<dbReference type="InterPro" id="IPR009006">
    <property type="entry name" value="Ala_racemase/Decarboxylase_C"/>
</dbReference>
<keyword evidence="6" id="KW-1185">Reference proteome</keyword>
<comment type="cofactor">
    <cofactor evidence="1 3">
        <name>pyridoxal 5'-phosphate</name>
        <dbReference type="ChEBI" id="CHEBI:597326"/>
    </cofactor>
</comment>
<dbReference type="CDD" id="cd06843">
    <property type="entry name" value="PLPDE_III_PvsE_like"/>
    <property type="match status" value="1"/>
</dbReference>
<dbReference type="InterPro" id="IPR029066">
    <property type="entry name" value="PLP-binding_barrel"/>
</dbReference>
<dbReference type="EMBL" id="WMIB01000016">
    <property type="protein sequence ID" value="MTH54663.1"/>
    <property type="molecule type" value="Genomic_DNA"/>
</dbReference>
<dbReference type="PANTHER" id="PTHR43727">
    <property type="entry name" value="DIAMINOPIMELATE DECARBOXYLASE"/>
    <property type="match status" value="1"/>
</dbReference>
<dbReference type="GO" id="GO:0009089">
    <property type="term" value="P:lysine biosynthetic process via diaminopimelate"/>
    <property type="evidence" value="ECO:0007669"/>
    <property type="project" value="TreeGrafter"/>
</dbReference>
<comment type="caution">
    <text evidence="5">The sequence shown here is derived from an EMBL/GenBank/DDBJ whole genome shotgun (WGS) entry which is preliminary data.</text>
</comment>
<dbReference type="PANTHER" id="PTHR43727:SF2">
    <property type="entry name" value="GROUP IV DECARBOXYLASE"/>
    <property type="match status" value="1"/>
</dbReference>
<evidence type="ECO:0000259" key="4">
    <source>
        <dbReference type="Pfam" id="PF02784"/>
    </source>
</evidence>
<feature type="modified residue" description="N6-(pyridoxal phosphate)lysine" evidence="3">
    <location>
        <position position="51"/>
    </location>
</feature>
<dbReference type="GO" id="GO:0006596">
    <property type="term" value="P:polyamine biosynthetic process"/>
    <property type="evidence" value="ECO:0007669"/>
    <property type="project" value="InterPro"/>
</dbReference>
<evidence type="ECO:0000256" key="3">
    <source>
        <dbReference type="PIRSR" id="PIRSR600183-50"/>
    </source>
</evidence>
<dbReference type="Gene3D" id="3.20.20.10">
    <property type="entry name" value="Alanine racemase"/>
    <property type="match status" value="1"/>
</dbReference>
<dbReference type="SUPFAM" id="SSF50621">
    <property type="entry name" value="Alanine racemase C-terminal domain-like"/>
    <property type="match status" value="1"/>
</dbReference>
<evidence type="ECO:0000313" key="6">
    <source>
        <dbReference type="Proteomes" id="UP000434639"/>
    </source>
</evidence>
<accession>A0A7X2S6Q1</accession>
<dbReference type="InterPro" id="IPR002433">
    <property type="entry name" value="Orn_de-COase"/>
</dbReference>
<dbReference type="PRINTS" id="PR01179">
    <property type="entry name" value="ODADCRBXLASE"/>
</dbReference>
<dbReference type="InterPro" id="IPR000183">
    <property type="entry name" value="Orn/DAP/Arg_de-COase"/>
</dbReference>
<organism evidence="5 6">
    <name type="scientific">Metabacillus mangrovi</name>
    <dbReference type="NCBI Taxonomy" id="1491830"/>
    <lineage>
        <taxon>Bacteria</taxon>
        <taxon>Bacillati</taxon>
        <taxon>Bacillota</taxon>
        <taxon>Bacilli</taxon>
        <taxon>Bacillales</taxon>
        <taxon>Bacillaceae</taxon>
        <taxon>Metabacillus</taxon>
    </lineage>
</organism>
<keyword evidence="2 3" id="KW-0663">Pyridoxal phosphate</keyword>
<dbReference type="InterPro" id="IPR022644">
    <property type="entry name" value="De-COase2_N"/>
</dbReference>
<reference evidence="5 6" key="1">
    <citation type="journal article" date="2017" name="Int. J. Syst. Evol. Microbiol.">
        <title>Bacillus mangrovi sp. nov., isolated from a sediment sample from a mangrove forest.</title>
        <authorList>
            <person name="Gupta V."/>
            <person name="Singh P.K."/>
            <person name="Korpole S."/>
            <person name="Tanuku N.R.S."/>
            <person name="Pinnaka A.K."/>
        </authorList>
    </citation>
    <scope>NUCLEOTIDE SEQUENCE [LARGE SCALE GENOMIC DNA]</scope>
    <source>
        <strain evidence="5 6">KCTC 33872</strain>
    </source>
</reference>